<evidence type="ECO:0000313" key="3">
    <source>
        <dbReference type="EMBL" id="CEM02244.1"/>
    </source>
</evidence>
<keyword evidence="4" id="KW-1185">Reference proteome</keyword>
<dbReference type="Proteomes" id="UP000041254">
    <property type="component" value="Unassembled WGS sequence"/>
</dbReference>
<evidence type="ECO:0000313" key="4">
    <source>
        <dbReference type="Proteomes" id="UP000041254"/>
    </source>
</evidence>
<dbReference type="EMBL" id="CDMY01000321">
    <property type="protein sequence ID" value="CEM02244.1"/>
    <property type="molecule type" value="Genomic_DNA"/>
</dbReference>
<feature type="coiled-coil region" evidence="1">
    <location>
        <begin position="148"/>
        <end position="175"/>
    </location>
</feature>
<keyword evidence="1" id="KW-0175">Coiled coil</keyword>
<feature type="region of interest" description="Disordered" evidence="2">
    <location>
        <begin position="1"/>
        <end position="24"/>
    </location>
</feature>
<gene>
    <name evidence="3" type="ORF">Vbra_13553</name>
</gene>
<feature type="region of interest" description="Disordered" evidence="2">
    <location>
        <begin position="461"/>
        <end position="546"/>
    </location>
</feature>
<proteinExistence type="predicted"/>
<accession>A0A0G4EUW4</accession>
<evidence type="ECO:0000256" key="2">
    <source>
        <dbReference type="SAM" id="MobiDB-lite"/>
    </source>
</evidence>
<name>A0A0G4EUW4_VITBC</name>
<evidence type="ECO:0000256" key="1">
    <source>
        <dbReference type="SAM" id="Coils"/>
    </source>
</evidence>
<reference evidence="3 4" key="1">
    <citation type="submission" date="2014-11" db="EMBL/GenBank/DDBJ databases">
        <authorList>
            <person name="Zhu J."/>
            <person name="Qi W."/>
            <person name="Song R."/>
        </authorList>
    </citation>
    <scope>NUCLEOTIDE SEQUENCE [LARGE SCALE GENOMIC DNA]</scope>
</reference>
<protein>
    <submittedName>
        <fullName evidence="3">Uncharacterized protein</fullName>
    </submittedName>
</protein>
<dbReference type="VEuPathDB" id="CryptoDB:Vbra_13553"/>
<feature type="compositionally biased region" description="Basic and acidic residues" evidence="2">
    <location>
        <begin position="523"/>
        <end position="534"/>
    </location>
</feature>
<dbReference type="AlphaFoldDB" id="A0A0G4EUW4"/>
<dbReference type="InParanoid" id="A0A0G4EUW4"/>
<sequence length="546" mass="59798">MEAQDANRRRKPRPSALAEGEHTAAMKTAFKTQRNQRTVVSASSKKATTVVLAVQKQTSSSVRRLKGERRDDEAQTDMDIHHLLKAFAAASHDVAMQTCQAPQTEWVQVEAVRLDHQAASTRRRHSLGEIKPALPPQRTMELFLREQAQRFQQQIKTMTSKLRQVEAQLDTQKASLLRRSKSMGPGASKAWNPLEALERISARKREEGAEADGCQPALARTARFGRSHTVNLGNAAMPGMETSGSAEMSEAADRLQLTPKDPHVLRNRRSSAPLVDRATAKGDADRDVHQTAATQTAWNDLPDKAVQVELSRPLVQARRVRRRAQRPGASPLRLLRNRIVEQLQKQARSGSIRMHHPSDEPATANGATTVADHVSASRTPPPPPPLLEMAAVVDSHAVRAHTMPEGPVSGAGSGGPGVLERVVKRTELWFDERLAAHEGFDRGFNTILDTYLQEHSQCPLDQLSHSQPPVSPPSPPTIESRPSAPPGLLGTGPPLPSAPLLKRAPHDGKQPRHSLGRGSGPHRPPEEEKERVEETACEGPTEAVRE</sequence>
<organism evidence="3 4">
    <name type="scientific">Vitrella brassicaformis (strain CCMP3155)</name>
    <dbReference type="NCBI Taxonomy" id="1169540"/>
    <lineage>
        <taxon>Eukaryota</taxon>
        <taxon>Sar</taxon>
        <taxon>Alveolata</taxon>
        <taxon>Colpodellida</taxon>
        <taxon>Vitrellaceae</taxon>
        <taxon>Vitrella</taxon>
    </lineage>
</organism>
<feature type="region of interest" description="Disordered" evidence="2">
    <location>
        <begin position="345"/>
        <end position="365"/>
    </location>
</feature>